<evidence type="ECO:0000256" key="1">
    <source>
        <dbReference type="ARBA" id="ARBA00007169"/>
    </source>
</evidence>
<dbReference type="AlphaFoldDB" id="A0A6B8RJW0"/>
<dbReference type="InterPro" id="IPR029058">
    <property type="entry name" value="AB_hydrolase_fold"/>
</dbReference>
<dbReference type="OrthoDB" id="2213423at2"/>
<gene>
    <name evidence="3" type="ORF">EHS13_15160</name>
</gene>
<dbReference type="KEGG" id="ppsc:EHS13_15160"/>
<feature type="domain" description="Thioesterase" evidence="2">
    <location>
        <begin position="5"/>
        <end position="230"/>
    </location>
</feature>
<reference evidence="4" key="1">
    <citation type="submission" date="2018-11" db="EMBL/GenBank/DDBJ databases">
        <title>Complete genome sequence of Paenibacillus sp. ML311-T8.</title>
        <authorList>
            <person name="Nam Y.-D."/>
            <person name="Kang J."/>
            <person name="Chung W.-H."/>
            <person name="Park Y.S."/>
        </authorList>
    </citation>
    <scope>NUCLEOTIDE SEQUENCE [LARGE SCALE GENOMIC DNA]</scope>
    <source>
        <strain evidence="4">ML311-T8</strain>
    </source>
</reference>
<dbReference type="Pfam" id="PF00975">
    <property type="entry name" value="Thioesterase"/>
    <property type="match status" value="1"/>
</dbReference>
<dbReference type="Proteomes" id="UP000426246">
    <property type="component" value="Chromosome"/>
</dbReference>
<organism evidence="3 4">
    <name type="scientific">Paenibacillus psychroresistens</name>
    <dbReference type="NCBI Taxonomy" id="1778678"/>
    <lineage>
        <taxon>Bacteria</taxon>
        <taxon>Bacillati</taxon>
        <taxon>Bacillota</taxon>
        <taxon>Bacilli</taxon>
        <taxon>Bacillales</taxon>
        <taxon>Paenibacillaceae</taxon>
        <taxon>Paenibacillus</taxon>
    </lineage>
</organism>
<dbReference type="RefSeq" id="WP_155701155.1">
    <property type="nucleotide sequence ID" value="NZ_CP034235.1"/>
</dbReference>
<dbReference type="Gene3D" id="3.40.50.1820">
    <property type="entry name" value="alpha/beta hydrolase"/>
    <property type="match status" value="1"/>
</dbReference>
<dbReference type="InterPro" id="IPR001031">
    <property type="entry name" value="Thioesterase"/>
</dbReference>
<proteinExistence type="inferred from homology"/>
<protein>
    <submittedName>
        <fullName evidence="3">Thioesterase</fullName>
    </submittedName>
</protein>
<name>A0A6B8RJW0_9BACL</name>
<accession>A0A6B8RJW0</accession>
<dbReference type="SUPFAM" id="SSF53474">
    <property type="entry name" value="alpha/beta-Hydrolases"/>
    <property type="match status" value="1"/>
</dbReference>
<evidence type="ECO:0000313" key="4">
    <source>
        <dbReference type="Proteomes" id="UP000426246"/>
    </source>
</evidence>
<evidence type="ECO:0000259" key="2">
    <source>
        <dbReference type="Pfam" id="PF00975"/>
    </source>
</evidence>
<comment type="similarity">
    <text evidence="1">Belongs to the thioesterase family.</text>
</comment>
<dbReference type="InterPro" id="IPR012223">
    <property type="entry name" value="TEII"/>
</dbReference>
<dbReference type="PANTHER" id="PTHR11487">
    <property type="entry name" value="THIOESTERASE"/>
    <property type="match status" value="1"/>
</dbReference>
<dbReference type="GO" id="GO:0008610">
    <property type="term" value="P:lipid biosynthetic process"/>
    <property type="evidence" value="ECO:0007669"/>
    <property type="project" value="TreeGrafter"/>
</dbReference>
<sequence>MHRMKVFCLPYAGGSAAIYSRWKKPLEDIADIIPIELAGRGRRIQETVYDSMIDTVADAYSIISKQIDDKPYALFGHSMGGAIAYEVTHSLMQNGHRSPEVVFFSGRSAPHMKKELEKNVHLYGDNEFIEEILQLGGTPKQLFEEEELKKLFMPLLRADYRIVETYQYKEKANRLNSKVCVFYGLKDETTVGGMEEWNKHTKLPCRLFGFEGGHFFIHEDMDKVLGIIRDCLEFKSIHGV</sequence>
<keyword evidence="4" id="KW-1185">Reference proteome</keyword>
<dbReference type="EMBL" id="CP034235">
    <property type="protein sequence ID" value="QGQ96117.1"/>
    <property type="molecule type" value="Genomic_DNA"/>
</dbReference>
<evidence type="ECO:0000313" key="3">
    <source>
        <dbReference type="EMBL" id="QGQ96117.1"/>
    </source>
</evidence>
<dbReference type="PANTHER" id="PTHR11487:SF0">
    <property type="entry name" value="S-ACYL FATTY ACID SYNTHASE THIOESTERASE, MEDIUM CHAIN"/>
    <property type="match status" value="1"/>
</dbReference>